<name>A0A3P7RPT2_DIBLA</name>
<evidence type="ECO:0000256" key="1">
    <source>
        <dbReference type="SAM" id="MobiDB-lite"/>
    </source>
</evidence>
<accession>A0A3P7RPT2</accession>
<feature type="region of interest" description="Disordered" evidence="1">
    <location>
        <begin position="46"/>
        <end position="66"/>
    </location>
</feature>
<organism evidence="2 3">
    <name type="scientific">Dibothriocephalus latus</name>
    <name type="common">Fish tapeworm</name>
    <name type="synonym">Diphyllobothrium latum</name>
    <dbReference type="NCBI Taxonomy" id="60516"/>
    <lineage>
        <taxon>Eukaryota</taxon>
        <taxon>Metazoa</taxon>
        <taxon>Spiralia</taxon>
        <taxon>Lophotrochozoa</taxon>
        <taxon>Platyhelminthes</taxon>
        <taxon>Cestoda</taxon>
        <taxon>Eucestoda</taxon>
        <taxon>Diphyllobothriidea</taxon>
        <taxon>Diphyllobothriidae</taxon>
        <taxon>Dibothriocephalus</taxon>
    </lineage>
</organism>
<dbReference type="Proteomes" id="UP000281553">
    <property type="component" value="Unassembled WGS sequence"/>
</dbReference>
<sequence>MKTLTENSLFSEDEDPLEPETWCSVYGVSGAGGGFLRKRTYFQSPNSPSLARFHTTPHVPLTQRNS</sequence>
<gene>
    <name evidence="2" type="ORF">DILT_LOCUS19543</name>
</gene>
<protein>
    <submittedName>
        <fullName evidence="2">Uncharacterized protein</fullName>
    </submittedName>
</protein>
<keyword evidence="3" id="KW-1185">Reference proteome</keyword>
<reference evidence="2 3" key="1">
    <citation type="submission" date="2018-11" db="EMBL/GenBank/DDBJ databases">
        <authorList>
            <consortium name="Pathogen Informatics"/>
        </authorList>
    </citation>
    <scope>NUCLEOTIDE SEQUENCE [LARGE SCALE GENOMIC DNA]</scope>
</reference>
<evidence type="ECO:0000313" key="2">
    <source>
        <dbReference type="EMBL" id="VDN45192.1"/>
    </source>
</evidence>
<dbReference type="EMBL" id="UYRU01115168">
    <property type="protein sequence ID" value="VDN45192.1"/>
    <property type="molecule type" value="Genomic_DNA"/>
</dbReference>
<evidence type="ECO:0000313" key="3">
    <source>
        <dbReference type="Proteomes" id="UP000281553"/>
    </source>
</evidence>
<feature type="non-terminal residue" evidence="2">
    <location>
        <position position="66"/>
    </location>
</feature>
<dbReference type="AlphaFoldDB" id="A0A3P7RPT2"/>
<proteinExistence type="predicted"/>